<feature type="domain" description="Methyltransferase" evidence="3">
    <location>
        <begin position="43"/>
        <end position="131"/>
    </location>
</feature>
<dbReference type="OrthoDB" id="9804312at2"/>
<dbReference type="InterPro" id="IPR029063">
    <property type="entry name" value="SAM-dependent_MTases_sf"/>
</dbReference>
<evidence type="ECO:0000313" key="5">
    <source>
        <dbReference type="Proteomes" id="UP000035017"/>
    </source>
</evidence>
<organism evidence="4 5">
    <name type="scientific">Agrobacterium tumefaciens</name>
    <dbReference type="NCBI Taxonomy" id="358"/>
    <lineage>
        <taxon>Bacteria</taxon>
        <taxon>Pseudomonadati</taxon>
        <taxon>Pseudomonadota</taxon>
        <taxon>Alphaproteobacteria</taxon>
        <taxon>Hyphomicrobiales</taxon>
        <taxon>Rhizobiaceae</taxon>
        <taxon>Rhizobium/Agrobacterium group</taxon>
        <taxon>Agrobacterium</taxon>
        <taxon>Agrobacterium tumefaciens complex</taxon>
    </lineage>
</organism>
<sequence length="197" mass="21976">MLTLDQTTLRFYAQESEAYTSRGQPHSPHIEAFLKRLPPKAAIIELGCGAGQDSEFMLAQGFNVRPTDGTPEMAKAASQRLNIPVDTMLFSDLDETAAYDGVWANASLLHVPKAELPSILSLIHRAMKPGGVFYASFKAGQSEGRDQLDRYYNYPSQEWLANVYGALEWREIDIKAEAGSGYDKMPTDWLHVTAIRY</sequence>
<evidence type="ECO:0000313" key="4">
    <source>
        <dbReference type="EMBL" id="KIQ01519.1"/>
    </source>
</evidence>
<evidence type="ECO:0000259" key="3">
    <source>
        <dbReference type="Pfam" id="PF13649"/>
    </source>
</evidence>
<evidence type="ECO:0000256" key="1">
    <source>
        <dbReference type="ARBA" id="ARBA00022603"/>
    </source>
</evidence>
<dbReference type="CDD" id="cd02440">
    <property type="entry name" value="AdoMet_MTases"/>
    <property type="match status" value="1"/>
</dbReference>
<dbReference type="GO" id="GO:0008168">
    <property type="term" value="F:methyltransferase activity"/>
    <property type="evidence" value="ECO:0007669"/>
    <property type="project" value="UniProtKB-KW"/>
</dbReference>
<dbReference type="GO" id="GO:0032259">
    <property type="term" value="P:methylation"/>
    <property type="evidence" value="ECO:0007669"/>
    <property type="project" value="UniProtKB-KW"/>
</dbReference>
<proteinExistence type="predicted"/>
<keyword evidence="1 4" id="KW-0489">Methyltransferase</keyword>
<dbReference type="PANTHER" id="PTHR43861:SF1">
    <property type="entry name" value="TRANS-ACONITATE 2-METHYLTRANSFERASE"/>
    <property type="match status" value="1"/>
</dbReference>
<dbReference type="EMBL" id="JXQV01000013">
    <property type="protein sequence ID" value="KIQ01519.1"/>
    <property type="molecule type" value="Genomic_DNA"/>
</dbReference>
<gene>
    <name evidence="4" type="ORF">RU07_15665</name>
</gene>
<dbReference type="InterPro" id="IPR041698">
    <property type="entry name" value="Methyltransf_25"/>
</dbReference>
<dbReference type="AlphaFoldDB" id="A0A0D0J728"/>
<name>A0A0D0J728_AGRTU</name>
<dbReference type="Pfam" id="PF13649">
    <property type="entry name" value="Methyltransf_25"/>
    <property type="match status" value="1"/>
</dbReference>
<dbReference type="Proteomes" id="UP000035017">
    <property type="component" value="Unassembled WGS sequence"/>
</dbReference>
<protein>
    <submittedName>
        <fullName evidence="4">SAM-dependent methyltransferase</fullName>
    </submittedName>
</protein>
<dbReference type="SUPFAM" id="SSF53335">
    <property type="entry name" value="S-adenosyl-L-methionine-dependent methyltransferases"/>
    <property type="match status" value="1"/>
</dbReference>
<accession>A0A0D0J728</accession>
<reference evidence="4 5" key="1">
    <citation type="submission" date="2014-12" db="EMBL/GenBank/DDBJ databases">
        <title>16Stimator: statistical estimation of ribosomal gene copy numbers from draft genome assemblies.</title>
        <authorList>
            <person name="Perisin M.A."/>
            <person name="Vetter M."/>
            <person name="Gilbert J.A."/>
            <person name="Bergelson J."/>
        </authorList>
    </citation>
    <scope>NUCLEOTIDE SEQUENCE [LARGE SCALE GENOMIC DNA]</scope>
    <source>
        <strain evidence="4 5">MEJ076</strain>
    </source>
</reference>
<dbReference type="PANTHER" id="PTHR43861">
    <property type="entry name" value="TRANS-ACONITATE 2-METHYLTRANSFERASE-RELATED"/>
    <property type="match status" value="1"/>
</dbReference>
<comment type="caution">
    <text evidence="4">The sequence shown here is derived from an EMBL/GenBank/DDBJ whole genome shotgun (WGS) entry which is preliminary data.</text>
</comment>
<keyword evidence="2 4" id="KW-0808">Transferase</keyword>
<evidence type="ECO:0000256" key="2">
    <source>
        <dbReference type="ARBA" id="ARBA00022679"/>
    </source>
</evidence>
<dbReference type="Gene3D" id="3.40.50.150">
    <property type="entry name" value="Vaccinia Virus protein VP39"/>
    <property type="match status" value="1"/>
</dbReference>